<dbReference type="PROSITE" id="PS51257">
    <property type="entry name" value="PROKAR_LIPOPROTEIN"/>
    <property type="match status" value="1"/>
</dbReference>
<evidence type="ECO:0000313" key="2">
    <source>
        <dbReference type="Proteomes" id="UP000306229"/>
    </source>
</evidence>
<accession>A0A5B7TUH3</accession>
<reference evidence="1 2" key="1">
    <citation type="submission" date="2019-05" db="EMBL/GenBank/DDBJ databases">
        <title>Algicella ahnfeltiae gen. nov., sp. nov., a novel marine bacterium of the family Flavobacteriaceae isolated from a red alga.</title>
        <authorList>
            <person name="Nedashkovskaya O.I."/>
            <person name="Kukhlevskiy A.D."/>
            <person name="Kim S.-G."/>
            <person name="Zhukova N.V."/>
            <person name="Mikhailov V.V."/>
        </authorList>
    </citation>
    <scope>NUCLEOTIDE SEQUENCE [LARGE SCALE GENOMIC DNA]</scope>
    <source>
        <strain evidence="1 2">10Alg115</strain>
    </source>
</reference>
<keyword evidence="2" id="KW-1185">Reference proteome</keyword>
<dbReference type="Proteomes" id="UP000306229">
    <property type="component" value="Chromosome"/>
</dbReference>
<dbReference type="AlphaFoldDB" id="A0A5B7TUH3"/>
<dbReference type="OrthoDB" id="1448121at2"/>
<proteinExistence type="predicted"/>
<dbReference type="RefSeq" id="WP_138949772.1">
    <property type="nucleotide sequence ID" value="NZ_CP040749.1"/>
</dbReference>
<protein>
    <submittedName>
        <fullName evidence="1">DUF4251 domain-containing protein</fullName>
    </submittedName>
</protein>
<dbReference type="InterPro" id="IPR025347">
    <property type="entry name" value="DUF4251"/>
</dbReference>
<gene>
    <name evidence="1" type="ORF">FF125_10770</name>
</gene>
<dbReference type="KEGG" id="fbe:FF125_10770"/>
<organism evidence="1 2">
    <name type="scientific">Aureibaculum algae</name>
    <dbReference type="NCBI Taxonomy" id="2584122"/>
    <lineage>
        <taxon>Bacteria</taxon>
        <taxon>Pseudomonadati</taxon>
        <taxon>Bacteroidota</taxon>
        <taxon>Flavobacteriia</taxon>
        <taxon>Flavobacteriales</taxon>
        <taxon>Flavobacteriaceae</taxon>
        <taxon>Aureibaculum</taxon>
    </lineage>
</organism>
<dbReference type="EMBL" id="CP040749">
    <property type="protein sequence ID" value="QCX38893.1"/>
    <property type="molecule type" value="Genomic_DNA"/>
</dbReference>
<dbReference type="Gene3D" id="2.40.128.410">
    <property type="match status" value="1"/>
</dbReference>
<name>A0A5B7TUH3_9FLAO</name>
<sequence length="180" mass="19995">MKNHPIYLILVVVFFCSCASTKVLDNSKIKELVTLQRFTIESDIAQPMATIGLSKLQNSGILGVGNSSGNISLIGNSNFLNIKGDSISSYLPYYGERQSNVGYGSNNGGIEFEGLIKNYETEWNAKKQYYTITFKAKSNNEWFDVRMNLYPNLKSYVTLNSASRTGITYIGNVSALPEDE</sequence>
<evidence type="ECO:0000313" key="1">
    <source>
        <dbReference type="EMBL" id="QCX38893.1"/>
    </source>
</evidence>
<dbReference type="Pfam" id="PF14059">
    <property type="entry name" value="DUF4251"/>
    <property type="match status" value="1"/>
</dbReference>